<proteinExistence type="predicted"/>
<dbReference type="AlphaFoldDB" id="A0A0F9ULA4"/>
<evidence type="ECO:0000313" key="2">
    <source>
        <dbReference type="EMBL" id="KKN61971.1"/>
    </source>
</evidence>
<evidence type="ECO:0000256" key="1">
    <source>
        <dbReference type="SAM" id="Coils"/>
    </source>
</evidence>
<dbReference type="SUPFAM" id="SSF58022">
    <property type="entry name" value="XRCC4, C-terminal oligomerization domain"/>
    <property type="match status" value="1"/>
</dbReference>
<organism evidence="2">
    <name type="scientific">marine sediment metagenome</name>
    <dbReference type="NCBI Taxonomy" id="412755"/>
    <lineage>
        <taxon>unclassified sequences</taxon>
        <taxon>metagenomes</taxon>
        <taxon>ecological metagenomes</taxon>
    </lineage>
</organism>
<comment type="caution">
    <text evidence="2">The sequence shown here is derived from an EMBL/GenBank/DDBJ whole genome shotgun (WGS) entry which is preliminary data.</text>
</comment>
<gene>
    <name evidence="2" type="ORF">LCGC14_0516490</name>
</gene>
<reference evidence="2" key="1">
    <citation type="journal article" date="2015" name="Nature">
        <title>Complex archaea that bridge the gap between prokaryotes and eukaryotes.</title>
        <authorList>
            <person name="Spang A."/>
            <person name="Saw J.H."/>
            <person name="Jorgensen S.L."/>
            <person name="Zaremba-Niedzwiedzka K."/>
            <person name="Martijn J."/>
            <person name="Lind A.E."/>
            <person name="van Eijk R."/>
            <person name="Schleper C."/>
            <person name="Guy L."/>
            <person name="Ettema T.J."/>
        </authorList>
    </citation>
    <scope>NUCLEOTIDE SEQUENCE</scope>
</reference>
<feature type="coiled-coil region" evidence="1">
    <location>
        <begin position="15"/>
        <end position="49"/>
    </location>
</feature>
<dbReference type="EMBL" id="LAZR01000639">
    <property type="protein sequence ID" value="KKN61971.1"/>
    <property type="molecule type" value="Genomic_DNA"/>
</dbReference>
<sequence length="127" mass="13649">MSDKNNMGPELARKVSTCLRKYADLQSENKRLTDNQEKLAGERDNARKEVEACIAVLDGIRDGVIDPEDYEEKVAELKDLPGSSVKTASPTGQTPVVHAGIGKVHTKLASSEAGELDPLSAFLLGAE</sequence>
<name>A0A0F9ULA4_9ZZZZ</name>
<protein>
    <submittedName>
        <fullName evidence="2">Uncharacterized protein</fullName>
    </submittedName>
</protein>
<accession>A0A0F9ULA4</accession>
<keyword evidence="1" id="KW-0175">Coiled coil</keyword>